<keyword evidence="1" id="KW-1133">Transmembrane helix</keyword>
<dbReference type="AlphaFoldDB" id="A0A162ZUU1"/>
<reference evidence="3" key="1">
    <citation type="submission" date="2015-06" db="EMBL/GenBank/DDBJ databases">
        <title>Expansion of signal transduction pathways in fungi by whole-genome duplication.</title>
        <authorList>
            <consortium name="DOE Joint Genome Institute"/>
            <person name="Corrochano L.M."/>
            <person name="Kuo A."/>
            <person name="Marcet-Houben M."/>
            <person name="Polaino S."/>
            <person name="Salamov A."/>
            <person name="Villalobos J.M."/>
            <person name="Alvarez M.I."/>
            <person name="Avalos J."/>
            <person name="Benito E.P."/>
            <person name="Benoit I."/>
            <person name="Burger G."/>
            <person name="Camino L.P."/>
            <person name="Canovas D."/>
            <person name="Cerda-Olmedo E."/>
            <person name="Cheng J.-F."/>
            <person name="Dominguez A."/>
            <person name="Elias M."/>
            <person name="Eslava A.P."/>
            <person name="Glaser F."/>
            <person name="Grimwood J."/>
            <person name="Gutierrez G."/>
            <person name="Heitman J."/>
            <person name="Henrissat B."/>
            <person name="Iturriaga E.A."/>
            <person name="Lang B.F."/>
            <person name="Lavin J.L."/>
            <person name="Lee S."/>
            <person name="Li W."/>
            <person name="Lindquist E."/>
            <person name="Lopez-Garcia S."/>
            <person name="Luque E.M."/>
            <person name="Marcos A.T."/>
            <person name="Martin J."/>
            <person name="McCluskey K."/>
            <person name="Medina H.R."/>
            <person name="Miralles-Duran A."/>
            <person name="Miyazaki A."/>
            <person name="Munoz-Torres E."/>
            <person name="Oguiza J.A."/>
            <person name="Ohm R."/>
            <person name="Olmedo M."/>
            <person name="Orejas M."/>
            <person name="Ortiz-Castellanos L."/>
            <person name="Pisabarro A.G."/>
            <person name="Rodriguez-Romero J."/>
            <person name="Ruiz-Herrera J."/>
            <person name="Ruiz-Vazquez R."/>
            <person name="Sanz C."/>
            <person name="Schackwitz W."/>
            <person name="Schmutz J."/>
            <person name="Shahriari M."/>
            <person name="Shelest E."/>
            <person name="Silva-Franco F."/>
            <person name="Soanes D."/>
            <person name="Syed K."/>
            <person name="Tagua V.G."/>
            <person name="Talbot N.J."/>
            <person name="Thon M."/>
            <person name="De vries R.P."/>
            <person name="Wiebenga A."/>
            <person name="Yadav J.S."/>
            <person name="Braun E.L."/>
            <person name="Baker S."/>
            <person name="Garre V."/>
            <person name="Horwitz B."/>
            <person name="Torres-Martinez S."/>
            <person name="Idnurm A."/>
            <person name="Herrera-Estrella A."/>
            <person name="Gabaldon T."/>
            <person name="Grigoriev I.V."/>
        </authorList>
    </citation>
    <scope>NUCLEOTIDE SEQUENCE [LARGE SCALE GENOMIC DNA]</scope>
    <source>
        <strain evidence="3">NRRL 1555(-)</strain>
    </source>
</reference>
<evidence type="ECO:0000313" key="3">
    <source>
        <dbReference type="Proteomes" id="UP000077315"/>
    </source>
</evidence>
<proteinExistence type="predicted"/>
<dbReference type="InParanoid" id="A0A162ZUU1"/>
<dbReference type="VEuPathDB" id="FungiDB:PHYBLDRAFT_172417"/>
<evidence type="ECO:0000313" key="2">
    <source>
        <dbReference type="EMBL" id="OAD69161.1"/>
    </source>
</evidence>
<keyword evidence="1" id="KW-0472">Membrane</keyword>
<protein>
    <submittedName>
        <fullName evidence="2">Uncharacterized protein</fullName>
    </submittedName>
</protein>
<evidence type="ECO:0000256" key="1">
    <source>
        <dbReference type="SAM" id="Phobius"/>
    </source>
</evidence>
<keyword evidence="3" id="KW-1185">Reference proteome</keyword>
<feature type="transmembrane region" description="Helical" evidence="1">
    <location>
        <begin position="54"/>
        <end position="76"/>
    </location>
</feature>
<dbReference type="Proteomes" id="UP000077315">
    <property type="component" value="Unassembled WGS sequence"/>
</dbReference>
<gene>
    <name evidence="2" type="ORF">PHYBLDRAFT_172417</name>
</gene>
<sequence length="236" mass="27220">MNKNMILILCRDVSKMNYVHCRRGMLLAWGTIISNEYNLGDDMMISCNVCFSTIIFYDLVLMFLVLLTRVLVFVLCKINVGDKEVYKIRGKRYRGIGSKISQETWETTLVPRDTSLGRFTVDVNAHESAHVTNYIFLNGLVARIRRSHRRGRGSIPRWGKHFVKMLASLLSKSVRHYFDESVKSEDIKGRLTQIGNDKSVIPKFLSANLDDNYTEFSFENNDQSDFLLLTKELEST</sequence>
<dbReference type="GeneID" id="28997700"/>
<name>A0A162ZUU1_PHYB8</name>
<dbReference type="RefSeq" id="XP_018287201.1">
    <property type="nucleotide sequence ID" value="XM_018436794.1"/>
</dbReference>
<dbReference type="EMBL" id="KV440992">
    <property type="protein sequence ID" value="OAD69161.1"/>
    <property type="molecule type" value="Genomic_DNA"/>
</dbReference>
<keyword evidence="1" id="KW-0812">Transmembrane</keyword>
<accession>A0A162ZUU1</accession>
<organism evidence="2 3">
    <name type="scientific">Phycomyces blakesleeanus (strain ATCC 8743b / DSM 1359 / FGSC 10004 / NBRC 33097 / NRRL 1555)</name>
    <dbReference type="NCBI Taxonomy" id="763407"/>
    <lineage>
        <taxon>Eukaryota</taxon>
        <taxon>Fungi</taxon>
        <taxon>Fungi incertae sedis</taxon>
        <taxon>Mucoromycota</taxon>
        <taxon>Mucoromycotina</taxon>
        <taxon>Mucoromycetes</taxon>
        <taxon>Mucorales</taxon>
        <taxon>Phycomycetaceae</taxon>
        <taxon>Phycomyces</taxon>
    </lineage>
</organism>